<protein>
    <submittedName>
        <fullName evidence="2">Uncharacterized protein</fullName>
    </submittedName>
</protein>
<dbReference type="AlphaFoldDB" id="A0A1C7M0N3"/>
<feature type="non-terminal residue" evidence="2">
    <location>
        <position position="1"/>
    </location>
</feature>
<comment type="caution">
    <text evidence="2">The sequence shown here is derived from an EMBL/GenBank/DDBJ whole genome shotgun (WGS) entry which is preliminary data.</text>
</comment>
<dbReference type="EMBL" id="LUGG01000014">
    <property type="protein sequence ID" value="OBZ70027.1"/>
    <property type="molecule type" value="Genomic_DNA"/>
</dbReference>
<accession>A0A1C7M0N3</accession>
<gene>
    <name evidence="2" type="ORF">A0H81_09905</name>
</gene>
<keyword evidence="3" id="KW-1185">Reference proteome</keyword>
<feature type="region of interest" description="Disordered" evidence="1">
    <location>
        <begin position="1"/>
        <end position="27"/>
    </location>
</feature>
<organism evidence="2 3">
    <name type="scientific">Grifola frondosa</name>
    <name type="common">Maitake</name>
    <name type="synonym">Polyporus frondosus</name>
    <dbReference type="NCBI Taxonomy" id="5627"/>
    <lineage>
        <taxon>Eukaryota</taxon>
        <taxon>Fungi</taxon>
        <taxon>Dikarya</taxon>
        <taxon>Basidiomycota</taxon>
        <taxon>Agaricomycotina</taxon>
        <taxon>Agaricomycetes</taxon>
        <taxon>Polyporales</taxon>
        <taxon>Grifolaceae</taxon>
        <taxon>Grifola</taxon>
    </lineage>
</organism>
<evidence type="ECO:0000313" key="2">
    <source>
        <dbReference type="EMBL" id="OBZ70027.1"/>
    </source>
</evidence>
<reference evidence="2 3" key="1">
    <citation type="submission" date="2016-03" db="EMBL/GenBank/DDBJ databases">
        <title>Whole genome sequencing of Grifola frondosa 9006-11.</title>
        <authorList>
            <person name="Min B."/>
            <person name="Park H."/>
            <person name="Kim J.-G."/>
            <person name="Cho H."/>
            <person name="Oh Y.-L."/>
            <person name="Kong W.-S."/>
            <person name="Choi I.-G."/>
        </authorList>
    </citation>
    <scope>NUCLEOTIDE SEQUENCE [LARGE SCALE GENOMIC DNA]</scope>
    <source>
        <strain evidence="2 3">9006-11</strain>
    </source>
</reference>
<dbReference type="Proteomes" id="UP000092993">
    <property type="component" value="Unassembled WGS sequence"/>
</dbReference>
<name>A0A1C7M0N3_GRIFR</name>
<evidence type="ECO:0000256" key="1">
    <source>
        <dbReference type="SAM" id="MobiDB-lite"/>
    </source>
</evidence>
<proteinExistence type="predicted"/>
<dbReference type="OrthoDB" id="3004525at2759"/>
<evidence type="ECO:0000313" key="3">
    <source>
        <dbReference type="Proteomes" id="UP000092993"/>
    </source>
</evidence>
<sequence length="97" mass="10615">FSGPESVNLASAEGPSVKPSAKWARPDQQGAWDGINDCDGSEEQACAHCEVVRDMHYHCLSCTGWQLACTSCLVKSHQNLPLHHIEVCVSFFQPNLC</sequence>